<keyword evidence="3" id="KW-1185">Reference proteome</keyword>
<dbReference type="Proteomes" id="UP001501468">
    <property type="component" value="Unassembled WGS sequence"/>
</dbReference>
<protein>
    <submittedName>
        <fullName evidence="2">Uncharacterized protein</fullName>
    </submittedName>
</protein>
<name>A0ABP7E4W0_9MICO</name>
<keyword evidence="1" id="KW-0812">Transmembrane</keyword>
<feature type="transmembrane region" description="Helical" evidence="1">
    <location>
        <begin position="91"/>
        <end position="109"/>
    </location>
</feature>
<reference evidence="3" key="1">
    <citation type="journal article" date="2019" name="Int. J. Syst. Evol. Microbiol.">
        <title>The Global Catalogue of Microorganisms (GCM) 10K type strain sequencing project: providing services to taxonomists for standard genome sequencing and annotation.</title>
        <authorList>
            <consortium name="The Broad Institute Genomics Platform"/>
            <consortium name="The Broad Institute Genome Sequencing Center for Infectious Disease"/>
            <person name="Wu L."/>
            <person name="Ma J."/>
        </authorList>
    </citation>
    <scope>NUCLEOTIDE SEQUENCE [LARGE SCALE GENOMIC DNA]</scope>
    <source>
        <strain evidence="3">JCM 17125</strain>
    </source>
</reference>
<organism evidence="2 3">
    <name type="scientific">Terrabacter ginsenosidimutans</name>
    <dbReference type="NCBI Taxonomy" id="490575"/>
    <lineage>
        <taxon>Bacteria</taxon>
        <taxon>Bacillati</taxon>
        <taxon>Actinomycetota</taxon>
        <taxon>Actinomycetes</taxon>
        <taxon>Micrococcales</taxon>
        <taxon>Intrasporangiaceae</taxon>
        <taxon>Terrabacter</taxon>
    </lineage>
</organism>
<feature type="transmembrane region" description="Helical" evidence="1">
    <location>
        <begin position="63"/>
        <end position="85"/>
    </location>
</feature>
<accession>A0ABP7E4W0</accession>
<keyword evidence="1" id="KW-1133">Transmembrane helix</keyword>
<keyword evidence="1" id="KW-0472">Membrane</keyword>
<evidence type="ECO:0000313" key="3">
    <source>
        <dbReference type="Proteomes" id="UP001501468"/>
    </source>
</evidence>
<dbReference type="EMBL" id="BAABDC010000006">
    <property type="protein sequence ID" value="GAA3713781.1"/>
    <property type="molecule type" value="Genomic_DNA"/>
</dbReference>
<feature type="transmembrane region" description="Helical" evidence="1">
    <location>
        <begin position="27"/>
        <end position="51"/>
    </location>
</feature>
<comment type="caution">
    <text evidence="2">The sequence shown here is derived from an EMBL/GenBank/DDBJ whole genome shotgun (WGS) entry which is preliminary data.</text>
</comment>
<evidence type="ECO:0000256" key="1">
    <source>
        <dbReference type="SAM" id="Phobius"/>
    </source>
</evidence>
<gene>
    <name evidence="2" type="ORF">GCM10022399_33080</name>
</gene>
<sequence length="134" mass="14243">MTGAALVVLGFVGFIVGSSVAFLAGPWLLVLTLLMVTIGFVFMWEAQVVWPQDATPYPWRRRLAGLGVGLVTLASAVVTRGVVAAGLPNTWIAHSIAMLAGGVVGDFTFRRLRDAVARRSVRWTPPSPAEAKAP</sequence>
<proteinExistence type="predicted"/>
<evidence type="ECO:0000313" key="2">
    <source>
        <dbReference type="EMBL" id="GAA3713781.1"/>
    </source>
</evidence>